<protein>
    <submittedName>
        <fullName evidence="1">Uncharacterized protein</fullName>
    </submittedName>
</protein>
<accession>A0A495BA14</accession>
<dbReference type="RefSeq" id="WP_120810721.1">
    <property type="nucleotide sequence ID" value="NZ_RBID01000015.1"/>
</dbReference>
<dbReference type="Proteomes" id="UP000279384">
    <property type="component" value="Unassembled WGS sequence"/>
</dbReference>
<sequence>MNAHTDAETIRAHIEAFLKRLLRLRELYDRVADSRAVVIFDKDAAGILTGYMDAFTRTTNDLTTMDEQQLPAALSDLHRRAAEVERLLSSGRVEIIARRSEGDTSKGSGDI</sequence>
<comment type="caution">
    <text evidence="1">The sequence shown here is derived from an EMBL/GenBank/DDBJ whole genome shotgun (WGS) entry which is preliminary data.</text>
</comment>
<name>A0A495BA14_VOGIN</name>
<evidence type="ECO:0000313" key="2">
    <source>
        <dbReference type="Proteomes" id="UP000279384"/>
    </source>
</evidence>
<evidence type="ECO:0000313" key="1">
    <source>
        <dbReference type="EMBL" id="RKQ57828.1"/>
    </source>
</evidence>
<proteinExistence type="predicted"/>
<gene>
    <name evidence="1" type="ORF">C8E02_2127</name>
</gene>
<dbReference type="EMBL" id="RBID01000015">
    <property type="protein sequence ID" value="RKQ57828.1"/>
    <property type="molecule type" value="Genomic_DNA"/>
</dbReference>
<dbReference type="AlphaFoldDB" id="A0A495BA14"/>
<reference evidence="1 2" key="1">
    <citation type="submission" date="2018-10" db="EMBL/GenBank/DDBJ databases">
        <title>Genomic Encyclopedia of Type Strains, Phase IV (KMG-IV): sequencing the most valuable type-strain genomes for metagenomic binning, comparative biology and taxonomic classification.</title>
        <authorList>
            <person name="Goeker M."/>
        </authorList>
    </citation>
    <scope>NUCLEOTIDE SEQUENCE [LARGE SCALE GENOMIC DNA]</scope>
    <source>
        <strain evidence="1 2">DSM 3303</strain>
    </source>
</reference>
<organism evidence="1 2">
    <name type="scientific">Vogesella indigofera</name>
    <name type="common">Pseudomonas indigofera</name>
    <dbReference type="NCBI Taxonomy" id="45465"/>
    <lineage>
        <taxon>Bacteria</taxon>
        <taxon>Pseudomonadati</taxon>
        <taxon>Pseudomonadota</taxon>
        <taxon>Betaproteobacteria</taxon>
        <taxon>Neisseriales</taxon>
        <taxon>Chromobacteriaceae</taxon>
        <taxon>Vogesella</taxon>
    </lineage>
</organism>